<comment type="cofactor">
    <cofactor evidence="1">
        <name>Zn(2+)</name>
        <dbReference type="ChEBI" id="CHEBI:29105"/>
    </cofactor>
</comment>
<protein>
    <recommendedName>
        <fullName evidence="7">HTH araC/xylS-type domain-containing protein</fullName>
    </recommendedName>
</protein>
<feature type="domain" description="HTH araC/xylS-type" evidence="7">
    <location>
        <begin position="100"/>
        <end position="180"/>
    </location>
</feature>
<dbReference type="GO" id="GO:0008270">
    <property type="term" value="F:zinc ion binding"/>
    <property type="evidence" value="ECO:0007669"/>
    <property type="project" value="InterPro"/>
</dbReference>
<evidence type="ECO:0000259" key="7">
    <source>
        <dbReference type="PROSITE" id="PS01124"/>
    </source>
</evidence>
<dbReference type="GO" id="GO:0032259">
    <property type="term" value="P:methylation"/>
    <property type="evidence" value="ECO:0007669"/>
    <property type="project" value="UniProtKB-KW"/>
</dbReference>
<dbReference type="Pfam" id="PF00165">
    <property type="entry name" value="HTH_AraC"/>
    <property type="match status" value="1"/>
</dbReference>
<dbReference type="STRING" id="1073089.A0A1L9S2J7"/>
<keyword evidence="9" id="KW-1185">Reference proteome</keyword>
<dbReference type="GO" id="GO:0006281">
    <property type="term" value="P:DNA repair"/>
    <property type="evidence" value="ECO:0007669"/>
    <property type="project" value="InterPro"/>
</dbReference>
<keyword evidence="5" id="KW-0804">Transcription</keyword>
<dbReference type="Pfam" id="PF02805">
    <property type="entry name" value="Ada_Zn_binding"/>
    <property type="match status" value="1"/>
</dbReference>
<accession>A0A1L9S2J7</accession>
<dbReference type="InterPro" id="IPR035451">
    <property type="entry name" value="Ada-like_dom_sf"/>
</dbReference>
<dbReference type="SUPFAM" id="SSF57884">
    <property type="entry name" value="Ada DNA repair protein, N-terminal domain (N-Ada 10)"/>
    <property type="match status" value="1"/>
</dbReference>
<keyword evidence="4" id="KW-0010">Activator</keyword>
<evidence type="ECO:0000256" key="3">
    <source>
        <dbReference type="ARBA" id="ARBA00023015"/>
    </source>
</evidence>
<evidence type="ECO:0000256" key="2">
    <source>
        <dbReference type="ARBA" id="ARBA00022603"/>
    </source>
</evidence>
<dbReference type="SUPFAM" id="SSF46689">
    <property type="entry name" value="Homeodomain-like"/>
    <property type="match status" value="1"/>
</dbReference>
<dbReference type="AlphaFoldDB" id="A0A1L9S2J7"/>
<organism evidence="8 9">
    <name type="scientific">Aspergillus wentii DTO 134E9</name>
    <dbReference type="NCBI Taxonomy" id="1073089"/>
    <lineage>
        <taxon>Eukaryota</taxon>
        <taxon>Fungi</taxon>
        <taxon>Dikarya</taxon>
        <taxon>Ascomycota</taxon>
        <taxon>Pezizomycotina</taxon>
        <taxon>Eurotiomycetes</taxon>
        <taxon>Eurotiomycetidae</taxon>
        <taxon>Eurotiales</taxon>
        <taxon>Aspergillaceae</taxon>
        <taxon>Aspergillus</taxon>
        <taxon>Aspergillus subgen. Cremei</taxon>
    </lineage>
</organism>
<evidence type="ECO:0000313" key="8">
    <source>
        <dbReference type="EMBL" id="OJJ41382.1"/>
    </source>
</evidence>
<keyword evidence="2" id="KW-0808">Transferase</keyword>
<evidence type="ECO:0000256" key="4">
    <source>
        <dbReference type="ARBA" id="ARBA00023159"/>
    </source>
</evidence>
<dbReference type="Gene3D" id="1.10.10.60">
    <property type="entry name" value="Homeodomain-like"/>
    <property type="match status" value="1"/>
</dbReference>
<sequence>MVQKTPPQRISRLSPNNPSLPASARWQAVVNRDATANTFVYAVLTTRIYCRPSCPARLARRANVKFYDTPSQAEAAGFRSCKRCKPETIRAVNPQTQLIENACETILSDIRAGSKPRLQKLADEACLTPSHFHRVFKRVMGVTPGQYAQEVLNKNSQQSLDQNSGQDGNNGSIFSMTAVADGVDLDNPGSSGGLGDIYTNAGGSMPWNEFDILITAEDEQEYRQNT</sequence>
<dbReference type="Proteomes" id="UP000184383">
    <property type="component" value="Unassembled WGS sequence"/>
</dbReference>
<dbReference type="EMBL" id="KV878209">
    <property type="protein sequence ID" value="OJJ41382.1"/>
    <property type="molecule type" value="Genomic_DNA"/>
</dbReference>
<evidence type="ECO:0000256" key="6">
    <source>
        <dbReference type="SAM" id="MobiDB-lite"/>
    </source>
</evidence>
<keyword evidence="2" id="KW-0489">Methyltransferase</keyword>
<dbReference type="Gene3D" id="3.40.10.10">
    <property type="entry name" value="DNA Methylphosphotriester Repair Domain"/>
    <property type="match status" value="1"/>
</dbReference>
<dbReference type="InterPro" id="IPR009057">
    <property type="entry name" value="Homeodomain-like_sf"/>
</dbReference>
<reference evidence="9" key="1">
    <citation type="journal article" date="2017" name="Genome Biol.">
        <title>Comparative genomics reveals high biological diversity and specific adaptations in the industrially and medically important fungal genus Aspergillus.</title>
        <authorList>
            <person name="de Vries R.P."/>
            <person name="Riley R."/>
            <person name="Wiebenga A."/>
            <person name="Aguilar-Osorio G."/>
            <person name="Amillis S."/>
            <person name="Uchima C.A."/>
            <person name="Anderluh G."/>
            <person name="Asadollahi M."/>
            <person name="Askin M."/>
            <person name="Barry K."/>
            <person name="Battaglia E."/>
            <person name="Bayram O."/>
            <person name="Benocci T."/>
            <person name="Braus-Stromeyer S.A."/>
            <person name="Caldana C."/>
            <person name="Canovas D."/>
            <person name="Cerqueira G.C."/>
            <person name="Chen F."/>
            <person name="Chen W."/>
            <person name="Choi C."/>
            <person name="Clum A."/>
            <person name="Dos Santos R.A."/>
            <person name="Damasio A.R."/>
            <person name="Diallinas G."/>
            <person name="Emri T."/>
            <person name="Fekete E."/>
            <person name="Flipphi M."/>
            <person name="Freyberg S."/>
            <person name="Gallo A."/>
            <person name="Gournas C."/>
            <person name="Habgood R."/>
            <person name="Hainaut M."/>
            <person name="Harispe M.L."/>
            <person name="Henrissat B."/>
            <person name="Hilden K.S."/>
            <person name="Hope R."/>
            <person name="Hossain A."/>
            <person name="Karabika E."/>
            <person name="Karaffa L."/>
            <person name="Karanyi Z."/>
            <person name="Krasevec N."/>
            <person name="Kuo A."/>
            <person name="Kusch H."/>
            <person name="LaButti K."/>
            <person name="Lagendijk E.L."/>
            <person name="Lapidus A."/>
            <person name="Levasseur A."/>
            <person name="Lindquist E."/>
            <person name="Lipzen A."/>
            <person name="Logrieco A.F."/>
            <person name="MacCabe A."/>
            <person name="Maekelae M.R."/>
            <person name="Malavazi I."/>
            <person name="Melin P."/>
            <person name="Meyer V."/>
            <person name="Mielnichuk N."/>
            <person name="Miskei M."/>
            <person name="Molnar A.P."/>
            <person name="Mule G."/>
            <person name="Ngan C.Y."/>
            <person name="Orejas M."/>
            <person name="Orosz E."/>
            <person name="Ouedraogo J.P."/>
            <person name="Overkamp K.M."/>
            <person name="Park H.-S."/>
            <person name="Perrone G."/>
            <person name="Piumi F."/>
            <person name="Punt P.J."/>
            <person name="Ram A.F."/>
            <person name="Ramon A."/>
            <person name="Rauscher S."/>
            <person name="Record E."/>
            <person name="Riano-Pachon D.M."/>
            <person name="Robert V."/>
            <person name="Roehrig J."/>
            <person name="Ruller R."/>
            <person name="Salamov A."/>
            <person name="Salih N.S."/>
            <person name="Samson R.A."/>
            <person name="Sandor E."/>
            <person name="Sanguinetti M."/>
            <person name="Schuetze T."/>
            <person name="Sepcic K."/>
            <person name="Shelest E."/>
            <person name="Sherlock G."/>
            <person name="Sophianopoulou V."/>
            <person name="Squina F.M."/>
            <person name="Sun H."/>
            <person name="Susca A."/>
            <person name="Todd R.B."/>
            <person name="Tsang A."/>
            <person name="Unkles S.E."/>
            <person name="van de Wiele N."/>
            <person name="van Rossen-Uffink D."/>
            <person name="Oliveira J.V."/>
            <person name="Vesth T.C."/>
            <person name="Visser J."/>
            <person name="Yu J.-H."/>
            <person name="Zhou M."/>
            <person name="Andersen M.R."/>
            <person name="Archer D.B."/>
            <person name="Baker S.E."/>
            <person name="Benoit I."/>
            <person name="Brakhage A.A."/>
            <person name="Braus G.H."/>
            <person name="Fischer R."/>
            <person name="Frisvad J.C."/>
            <person name="Goldman G.H."/>
            <person name="Houbraken J."/>
            <person name="Oakley B."/>
            <person name="Pocsi I."/>
            <person name="Scazzocchio C."/>
            <person name="Seiboth B."/>
            <person name="vanKuyk P.A."/>
            <person name="Wortman J."/>
            <person name="Dyer P.S."/>
            <person name="Grigoriev I.V."/>
        </authorList>
    </citation>
    <scope>NUCLEOTIDE SEQUENCE [LARGE SCALE GENOMIC DNA]</scope>
    <source>
        <strain evidence="9">DTO 134E9</strain>
    </source>
</reference>
<dbReference type="InterPro" id="IPR004026">
    <property type="entry name" value="Ada_DNA_repair_Zn-bd"/>
</dbReference>
<dbReference type="InterPro" id="IPR018060">
    <property type="entry name" value="HTH_AraC"/>
</dbReference>
<dbReference type="VEuPathDB" id="FungiDB:ASPWEDRAFT_56511"/>
<dbReference type="GO" id="GO:0043565">
    <property type="term" value="F:sequence-specific DNA binding"/>
    <property type="evidence" value="ECO:0007669"/>
    <property type="project" value="InterPro"/>
</dbReference>
<name>A0A1L9S2J7_ASPWE</name>
<evidence type="ECO:0000313" key="9">
    <source>
        <dbReference type="Proteomes" id="UP000184383"/>
    </source>
</evidence>
<dbReference type="PROSITE" id="PS01124">
    <property type="entry name" value="HTH_ARAC_FAMILY_2"/>
    <property type="match status" value="1"/>
</dbReference>
<evidence type="ECO:0000256" key="5">
    <source>
        <dbReference type="ARBA" id="ARBA00023163"/>
    </source>
</evidence>
<gene>
    <name evidence="8" type="ORF">ASPWEDRAFT_56511</name>
</gene>
<dbReference type="RefSeq" id="XP_040695058.1">
    <property type="nucleotide sequence ID" value="XM_040838292.1"/>
</dbReference>
<feature type="region of interest" description="Disordered" evidence="6">
    <location>
        <begin position="1"/>
        <end position="21"/>
    </location>
</feature>
<keyword evidence="3" id="KW-0805">Transcription regulation</keyword>
<feature type="compositionally biased region" description="Polar residues" evidence="6">
    <location>
        <begin position="1"/>
        <end position="20"/>
    </location>
</feature>
<dbReference type="GeneID" id="63754140"/>
<evidence type="ECO:0000256" key="1">
    <source>
        <dbReference type="ARBA" id="ARBA00001947"/>
    </source>
</evidence>
<dbReference type="GO" id="GO:0003700">
    <property type="term" value="F:DNA-binding transcription factor activity"/>
    <property type="evidence" value="ECO:0007669"/>
    <property type="project" value="InterPro"/>
</dbReference>
<dbReference type="OrthoDB" id="2447880at2759"/>
<proteinExistence type="predicted"/>
<dbReference type="GO" id="GO:0008168">
    <property type="term" value="F:methyltransferase activity"/>
    <property type="evidence" value="ECO:0007669"/>
    <property type="project" value="UniProtKB-KW"/>
</dbReference>